<dbReference type="Gene3D" id="3.30.559.10">
    <property type="entry name" value="Chloramphenicol acetyltransferase-like domain"/>
    <property type="match status" value="1"/>
</dbReference>
<comment type="caution">
    <text evidence="2">The sequence shown here is derived from an EMBL/GenBank/DDBJ whole genome shotgun (WGS) entry which is preliminary data.</text>
</comment>
<dbReference type="RefSeq" id="WP_071513492.1">
    <property type="nucleotide sequence ID" value="NZ_CP060015.1"/>
</dbReference>
<name>A0ABX3SQW2_MYCMA</name>
<feature type="domain" description="Condensation" evidence="1">
    <location>
        <begin position="81"/>
        <end position="372"/>
    </location>
</feature>
<keyword evidence="2" id="KW-0808">Transferase</keyword>
<evidence type="ECO:0000313" key="2">
    <source>
        <dbReference type="EMBL" id="ORA81769.1"/>
    </source>
</evidence>
<dbReference type="InterPro" id="IPR023213">
    <property type="entry name" value="CAT-like_dom_sf"/>
</dbReference>
<accession>A0ABX3SQW2</accession>
<gene>
    <name evidence="2" type="ORF">BST29_13785</name>
</gene>
<sequence length="485" mass="53819">MREGNVFVPGEEAFGAINDWSPDPGSVVCWHPSPGSLAKARQAPISAVPASHQQARHIRNFRDHAARGVDMSRLCIGSWDMPGQCDVRVLTYVINAHLRRHDTYHSWFEHTDADQILRHTLRNPADIRCVPIKHGEMTPAAFREHILATPSPLEWDCFRFAIIQRADHFTFCFGVDHLHIDAQFLGAIRIEFYLMYTTLLAGEAPVSLPAPGSYENYCVRQHEHTSALTLDSPPVRAWVDFFEKNDGTLPDCPVSLGDGSGSCDLMFVRVMDERQTAEFESACLAAGARFSGGVFACAALAQYELTGAETYYGIIACDTRSAPAEFLTIGWFTGFVPVTIPVNASSFGATARAAQESFDSGKDLANVPFIRVLELAPWLRMPQGRVPLLFHLDASGPPLSTIVKSEWGGSNIRIHHDGGVPARFDLRVNRYEKETHAMVFFPNNPVARESVTRYLETLKSVYARVAEGRCAAPLCNVTQFQRQLV</sequence>
<organism evidence="2 3">
    <name type="scientific">Mycobacterium malmoense</name>
    <dbReference type="NCBI Taxonomy" id="1780"/>
    <lineage>
        <taxon>Bacteria</taxon>
        <taxon>Bacillati</taxon>
        <taxon>Actinomycetota</taxon>
        <taxon>Actinomycetes</taxon>
        <taxon>Mycobacteriales</taxon>
        <taxon>Mycobacteriaceae</taxon>
        <taxon>Mycobacterium</taxon>
    </lineage>
</organism>
<dbReference type="SUPFAM" id="SSF52777">
    <property type="entry name" value="CoA-dependent acyltransferases"/>
    <property type="match status" value="2"/>
</dbReference>
<keyword evidence="3" id="KW-1185">Reference proteome</keyword>
<dbReference type="Gene3D" id="3.30.559.30">
    <property type="entry name" value="Nonribosomal peptide synthetase, condensation domain"/>
    <property type="match status" value="1"/>
</dbReference>
<dbReference type="GO" id="GO:0016746">
    <property type="term" value="F:acyltransferase activity"/>
    <property type="evidence" value="ECO:0007669"/>
    <property type="project" value="UniProtKB-KW"/>
</dbReference>
<evidence type="ECO:0000259" key="1">
    <source>
        <dbReference type="Pfam" id="PF00668"/>
    </source>
</evidence>
<reference evidence="2 3" key="1">
    <citation type="submission" date="2017-02" db="EMBL/GenBank/DDBJ databases">
        <title>The new phylogeny of genus Mycobacterium.</title>
        <authorList>
            <person name="Tortoli E."/>
            <person name="Trovato A."/>
            <person name="Cirillo D.M."/>
        </authorList>
    </citation>
    <scope>NUCLEOTIDE SEQUENCE [LARGE SCALE GENOMIC DNA]</scope>
    <source>
        <strain evidence="2 3">IP1130001</strain>
    </source>
</reference>
<dbReference type="InterPro" id="IPR001242">
    <property type="entry name" value="Condensation_dom"/>
</dbReference>
<evidence type="ECO:0000313" key="3">
    <source>
        <dbReference type="Proteomes" id="UP000243140"/>
    </source>
</evidence>
<keyword evidence="2" id="KW-0012">Acyltransferase</keyword>
<proteinExistence type="predicted"/>
<dbReference type="Pfam" id="PF00668">
    <property type="entry name" value="Condensation"/>
    <property type="match status" value="1"/>
</dbReference>
<dbReference type="EMBL" id="MVHV01000012">
    <property type="protein sequence ID" value="ORA81769.1"/>
    <property type="molecule type" value="Genomic_DNA"/>
</dbReference>
<dbReference type="Proteomes" id="UP000243140">
    <property type="component" value="Unassembled WGS sequence"/>
</dbReference>
<protein>
    <submittedName>
        <fullName evidence="2">Acyltransferase</fullName>
    </submittedName>
</protein>